<dbReference type="RefSeq" id="WP_012673889.1">
    <property type="nucleotide sequence ID" value="NC_012438.1"/>
</dbReference>
<accession>C1DVV8</accession>
<name>C1DVV8_SULAA</name>
<evidence type="ECO:0000313" key="2">
    <source>
        <dbReference type="Proteomes" id="UP000001369"/>
    </source>
</evidence>
<dbReference type="EMBL" id="CP001229">
    <property type="protein sequence ID" value="ACN98566.1"/>
    <property type="molecule type" value="Genomic_DNA"/>
</dbReference>
<sequence length="43" mass="5029">MKTKRSYYPVDPTPTVKSKDSEWWIATDIQKEVIKRTKSISVS</sequence>
<dbReference type="HOGENOM" id="CLU_3240538_0_0_0"/>
<evidence type="ECO:0000313" key="1">
    <source>
        <dbReference type="EMBL" id="ACN98566.1"/>
    </source>
</evidence>
<dbReference type="AlphaFoldDB" id="C1DVV8"/>
<protein>
    <submittedName>
        <fullName evidence="1">Uncharacterized protein</fullName>
    </submittedName>
</protein>
<organism evidence="1 2">
    <name type="scientific">Sulfurihydrogenibium azorense (strain DSM 15241 / OCM 825 / Az-Fu1)</name>
    <dbReference type="NCBI Taxonomy" id="204536"/>
    <lineage>
        <taxon>Bacteria</taxon>
        <taxon>Pseudomonadati</taxon>
        <taxon>Aquificota</taxon>
        <taxon>Aquificia</taxon>
        <taxon>Aquificales</taxon>
        <taxon>Hydrogenothermaceae</taxon>
        <taxon>Sulfurihydrogenibium</taxon>
    </lineage>
</organism>
<dbReference type="KEGG" id="saf:SULAZ_1276"/>
<reference evidence="1 2" key="1">
    <citation type="journal article" date="2009" name="J. Bacteriol.">
        <title>Complete and draft genome sequences of six members of the Aquificales.</title>
        <authorList>
            <person name="Reysenbach A.L."/>
            <person name="Hamamura N."/>
            <person name="Podar M."/>
            <person name="Griffiths E."/>
            <person name="Ferreira S."/>
            <person name="Hochstein R."/>
            <person name="Heidelberg J."/>
            <person name="Johnson J."/>
            <person name="Mead D."/>
            <person name="Pohorille A."/>
            <person name="Sarmiento M."/>
            <person name="Schweighofer K."/>
            <person name="Seshadri R."/>
            <person name="Voytek M.A."/>
        </authorList>
    </citation>
    <scope>NUCLEOTIDE SEQUENCE [LARGE SCALE GENOMIC DNA]</scope>
    <source>
        <strain evidence="2">Az-Fu1 / DSM 15241 / OCM 825</strain>
    </source>
</reference>
<keyword evidence="2" id="KW-1185">Reference proteome</keyword>
<dbReference type="Proteomes" id="UP000001369">
    <property type="component" value="Chromosome"/>
</dbReference>
<proteinExistence type="predicted"/>
<dbReference type="STRING" id="204536.SULAZ_1276"/>
<gene>
    <name evidence="1" type="ordered locus">SULAZ_1276</name>
</gene>